<dbReference type="Pfam" id="PF00622">
    <property type="entry name" value="SPRY"/>
    <property type="match status" value="1"/>
</dbReference>
<dbReference type="GeneTree" id="ENSGT00940000165425"/>
<dbReference type="Ensembl" id="ENSOANT00000004902.2">
    <property type="protein sequence ID" value="ENSOANP00000004901.2"/>
    <property type="gene ID" value="ENSOANG00000003093.2"/>
</dbReference>
<evidence type="ECO:0000259" key="8">
    <source>
        <dbReference type="PROSITE" id="PS50188"/>
    </source>
</evidence>
<dbReference type="SMART" id="SM00060">
    <property type="entry name" value="FN3"/>
    <property type="match status" value="2"/>
</dbReference>
<dbReference type="Pfam" id="PF13765">
    <property type="entry name" value="PRY"/>
    <property type="match status" value="1"/>
</dbReference>
<organism evidence="10 11">
    <name type="scientific">Ornithorhynchus anatinus</name>
    <name type="common">Duckbill platypus</name>
    <dbReference type="NCBI Taxonomy" id="9258"/>
    <lineage>
        <taxon>Eukaryota</taxon>
        <taxon>Metazoa</taxon>
        <taxon>Chordata</taxon>
        <taxon>Craniata</taxon>
        <taxon>Vertebrata</taxon>
        <taxon>Euteleostomi</taxon>
        <taxon>Mammalia</taxon>
        <taxon>Monotremata</taxon>
        <taxon>Ornithorhynchidae</taxon>
        <taxon>Ornithorhynchus</taxon>
    </lineage>
</organism>
<evidence type="ECO:0000256" key="5">
    <source>
        <dbReference type="ARBA" id="ARBA00022735"/>
    </source>
</evidence>
<dbReference type="Gene3D" id="2.60.40.10">
    <property type="entry name" value="Immunoglobulins"/>
    <property type="match status" value="2"/>
</dbReference>
<dbReference type="AlphaFoldDB" id="F6VZ16"/>
<proteinExistence type="inferred from homology"/>
<comment type="subcellular location">
    <subcellularLocation>
        <location evidence="1">Secreted</location>
    </subcellularLocation>
</comment>
<dbReference type="InterPro" id="IPR052090">
    <property type="entry name" value="Cytolytic_pore-forming_toxin"/>
</dbReference>
<dbReference type="Gene3D" id="2.60.120.920">
    <property type="match status" value="1"/>
</dbReference>
<keyword evidence="6" id="KW-0204">Cytolysis</keyword>
<keyword evidence="4" id="KW-0800">Toxin</keyword>
<dbReference type="SMART" id="SM00449">
    <property type="entry name" value="SPRY"/>
    <property type="match status" value="1"/>
</dbReference>
<keyword evidence="7" id="KW-0175">Coiled coil</keyword>
<dbReference type="SUPFAM" id="SSF49899">
    <property type="entry name" value="Concanavalin A-like lectins/glucanases"/>
    <property type="match status" value="1"/>
</dbReference>
<evidence type="ECO:0000259" key="9">
    <source>
        <dbReference type="PROSITE" id="PS50853"/>
    </source>
</evidence>
<dbReference type="InterPro" id="IPR003877">
    <property type="entry name" value="SPRY_dom"/>
</dbReference>
<dbReference type="InterPro" id="IPR040581">
    <property type="entry name" value="Thioredoxin_11"/>
</dbReference>
<dbReference type="Pfam" id="PF18078">
    <property type="entry name" value="Thioredoxin_11"/>
    <property type="match status" value="1"/>
</dbReference>
<dbReference type="PANTHER" id="PTHR31594">
    <property type="entry name" value="AIG1-TYPE G DOMAIN-CONTAINING PROTEIN"/>
    <property type="match status" value="1"/>
</dbReference>
<keyword evidence="11" id="KW-1185">Reference proteome</keyword>
<dbReference type="OMA" id="YSTTTHF"/>
<keyword evidence="3" id="KW-0964">Secreted</keyword>
<dbReference type="InterPro" id="IPR003879">
    <property type="entry name" value="Butyrophylin_SPRY"/>
</dbReference>
<evidence type="ECO:0000256" key="7">
    <source>
        <dbReference type="ARBA" id="ARBA00023054"/>
    </source>
</evidence>
<dbReference type="InterPro" id="IPR001870">
    <property type="entry name" value="B30.2/SPRY"/>
</dbReference>
<evidence type="ECO:0000313" key="10">
    <source>
        <dbReference type="Ensembl" id="ENSOANP00000004901.2"/>
    </source>
</evidence>
<feature type="domain" description="B30.2/SPRY" evidence="8">
    <location>
        <begin position="660"/>
        <end position="843"/>
    </location>
</feature>
<dbReference type="PRINTS" id="PR01407">
    <property type="entry name" value="BUTYPHLNCDUF"/>
</dbReference>
<dbReference type="InterPro" id="IPR048997">
    <property type="entry name" value="Stonustoxin-like_helical"/>
</dbReference>
<dbReference type="GO" id="GO:0031640">
    <property type="term" value="P:killing of cells of another organism"/>
    <property type="evidence" value="ECO:0007669"/>
    <property type="project" value="UniProtKB-KW"/>
</dbReference>
<gene>
    <name evidence="10" type="primary">LOC100090618</name>
</gene>
<evidence type="ECO:0000313" key="11">
    <source>
        <dbReference type="Proteomes" id="UP000002279"/>
    </source>
</evidence>
<dbReference type="GO" id="GO:0090729">
    <property type="term" value="F:toxin activity"/>
    <property type="evidence" value="ECO:0007669"/>
    <property type="project" value="UniProtKB-KW"/>
</dbReference>
<dbReference type="InParanoid" id="F6VZ16"/>
<dbReference type="Proteomes" id="UP000002279">
    <property type="component" value="Unplaced"/>
</dbReference>
<dbReference type="PROSITE" id="PS50853">
    <property type="entry name" value="FN3"/>
    <property type="match status" value="2"/>
</dbReference>
<dbReference type="SUPFAM" id="SSF49265">
    <property type="entry name" value="Fibronectin type III"/>
    <property type="match status" value="1"/>
</dbReference>
<dbReference type="InterPro" id="IPR036116">
    <property type="entry name" value="FN3_sf"/>
</dbReference>
<dbReference type="InterPro" id="IPR006574">
    <property type="entry name" value="PRY"/>
</dbReference>
<dbReference type="InterPro" id="IPR013783">
    <property type="entry name" value="Ig-like_fold"/>
</dbReference>
<dbReference type="CDD" id="cd00063">
    <property type="entry name" value="FN3"/>
    <property type="match status" value="2"/>
</dbReference>
<evidence type="ECO:0000256" key="2">
    <source>
        <dbReference type="ARBA" id="ARBA00006480"/>
    </source>
</evidence>
<evidence type="ECO:0000256" key="3">
    <source>
        <dbReference type="ARBA" id="ARBA00022525"/>
    </source>
</evidence>
<name>F6VZ16_ORNAN</name>
<dbReference type="eggNOG" id="ENOG502QV7C">
    <property type="taxonomic scope" value="Eukaryota"/>
</dbReference>
<evidence type="ECO:0000256" key="6">
    <source>
        <dbReference type="ARBA" id="ARBA00022852"/>
    </source>
</evidence>
<evidence type="ECO:0008006" key="12">
    <source>
        <dbReference type="Google" id="ProtNLM"/>
    </source>
</evidence>
<dbReference type="Pfam" id="PF00041">
    <property type="entry name" value="fn3"/>
    <property type="match status" value="1"/>
</dbReference>
<dbReference type="InterPro" id="IPR013320">
    <property type="entry name" value="ConA-like_dom_sf"/>
</dbReference>
<dbReference type="SMART" id="SM00589">
    <property type="entry name" value="PRY"/>
    <property type="match status" value="1"/>
</dbReference>
<dbReference type="Bgee" id="ENSOANG00000003093">
    <property type="expression patterns" value="Expressed in ovary and 8 other cell types or tissues"/>
</dbReference>
<dbReference type="PANTHER" id="PTHR31594:SF16">
    <property type="entry name" value="SI:CH211-281L24.3"/>
    <property type="match status" value="1"/>
</dbReference>
<evidence type="ECO:0000256" key="4">
    <source>
        <dbReference type="ARBA" id="ARBA00022656"/>
    </source>
</evidence>
<protein>
    <recommendedName>
        <fullName evidence="12">Fibronectin type III and SPRY domain containing 1 like</fullName>
    </recommendedName>
</protein>
<dbReference type="InterPro" id="IPR003961">
    <property type="entry name" value="FN3_dom"/>
</dbReference>
<reference evidence="10" key="1">
    <citation type="submission" date="2025-08" db="UniProtKB">
        <authorList>
            <consortium name="Ensembl"/>
        </authorList>
    </citation>
    <scope>IDENTIFICATION</scope>
    <source>
        <strain evidence="10">Glennie</strain>
    </source>
</reference>
<dbReference type="InterPro" id="IPR043136">
    <property type="entry name" value="B30.2/SPRY_sf"/>
</dbReference>
<dbReference type="GO" id="GO:0005576">
    <property type="term" value="C:extracellular region"/>
    <property type="evidence" value="ECO:0007669"/>
    <property type="project" value="UniProtKB-SubCell"/>
</dbReference>
<feature type="domain" description="Fibronectin type-III" evidence="9">
    <location>
        <begin position="562"/>
        <end position="662"/>
    </location>
</feature>
<dbReference type="Pfam" id="PF21109">
    <property type="entry name" value="Stonustoxin_helical"/>
    <property type="match status" value="1"/>
</dbReference>
<keyword evidence="5" id="KW-0354">Hemolysis</keyword>
<sequence length="843" mass="94969">MHSQAQHRTEFQVIASDSLEDKSSALNVHASLKASFMAGLVEVGGSASYMDDTKKSKHQARVTLHYSTTTHFKQLTMKHLGWQNVMYPEVFEQGTATHVVTGILFGAQAFFVFDREFSSSENEQDIQGSLSISIRKIPMVSIEGEGTLQMKDEEKKKVEKFNCTFYGDFALEKNPITYTEAVKVYSSLPRLLGANGEKAVPLRVWLYPLAKLDSKAARLVREISSMLVSDAQAVLEGLTDCFIRCNDMLATKAAKFPAVGEKIKRFRELCQKFKHRFQKDLSVTLPKIRGGGAGEEILANVLTARGDSPFNQTSLNQFLDRSEAEINFIDSYLSLLDRVDIVSSENKRAQMICDPQIDVLVSFTLTSIEKEDPYLSELDRWLRNKKVEEAEQTDSAHEGVNSSLWFKQDEIQGRLRKLVVAFSKFAEGNESQSKIRFIVAAVSDKNNPGASIYLHIEGVLASRNFEPPACPPFPQIEAIRSNRIQLRLSTAGGGREGVKSYCVEYRSGDSKWTSMIVDGKQEKIEINNLKYDTNYEFRFADVYESWRSQRINKRVTTLPIGPPEDFSAALRGRETVSLSWKCPKENVNMVTGYKVEYRQEAEGANEAEESDWQKLMTGKDTEIYTINELGREKFYRFRVSAVCGAKGAGDPSKECPILTKGTGVTRKAFPIPTKREKETLTLDPETANEYLCLSWDKKSVEWIIPPQKVSQNHKRFVGEAYVLGSTGFNSGQHYWEVEVEGKGLCKIGVAAESVERKSNQAHQETIWSLTICTPYHVLIDNEPHRNIEVPCIVGVLLDFPGGQVTFFNAETQQEIHAYRTSFKEKIFPFLGFLGLGSRLTLRP</sequence>
<dbReference type="HOGENOM" id="CLU_015596_1_0_1"/>
<dbReference type="PROSITE" id="PS50188">
    <property type="entry name" value="B302_SPRY"/>
    <property type="match status" value="1"/>
</dbReference>
<evidence type="ECO:0000256" key="1">
    <source>
        <dbReference type="ARBA" id="ARBA00004613"/>
    </source>
</evidence>
<reference evidence="10" key="2">
    <citation type="submission" date="2025-09" db="UniProtKB">
        <authorList>
            <consortium name="Ensembl"/>
        </authorList>
    </citation>
    <scope>IDENTIFICATION</scope>
    <source>
        <strain evidence="10">Glennie</strain>
    </source>
</reference>
<comment type="similarity">
    <text evidence="2">Belongs to the SNTX/VTX toxin family.</text>
</comment>
<feature type="domain" description="Fibronectin type-III" evidence="9">
    <location>
        <begin position="470"/>
        <end position="561"/>
    </location>
</feature>
<accession>F6VZ16</accession>